<gene>
    <name evidence="2" type="ORF">Poly30_36810</name>
</gene>
<feature type="signal peptide" evidence="1">
    <location>
        <begin position="1"/>
        <end position="22"/>
    </location>
</feature>
<evidence type="ECO:0000256" key="1">
    <source>
        <dbReference type="SAM" id="SignalP"/>
    </source>
</evidence>
<evidence type="ECO:0008006" key="4">
    <source>
        <dbReference type="Google" id="ProtNLM"/>
    </source>
</evidence>
<dbReference type="EMBL" id="CP036434">
    <property type="protein sequence ID" value="QDV08145.1"/>
    <property type="molecule type" value="Genomic_DNA"/>
</dbReference>
<sequence precursor="true">MKILPYLSTSLALATVSLTSCASMMVGETSTIEVTSTPSGAVVTSSTGLEATTPCQLVLPNGTEVELTATHEDHPGDIRVIPSVPDTSRWAAGNVLFGGAAGLASDAANPRARVHKADIHFDFTRSVEAIERAEAEEAANAADAKRRAGGTM</sequence>
<dbReference type="OrthoDB" id="286789at2"/>
<reference evidence="2 3" key="1">
    <citation type="submission" date="2019-02" db="EMBL/GenBank/DDBJ databases">
        <title>Deep-cultivation of Planctomycetes and their phenomic and genomic characterization uncovers novel biology.</title>
        <authorList>
            <person name="Wiegand S."/>
            <person name="Jogler M."/>
            <person name="Boedeker C."/>
            <person name="Pinto D."/>
            <person name="Vollmers J."/>
            <person name="Rivas-Marin E."/>
            <person name="Kohn T."/>
            <person name="Peeters S.H."/>
            <person name="Heuer A."/>
            <person name="Rast P."/>
            <person name="Oberbeckmann S."/>
            <person name="Bunk B."/>
            <person name="Jeske O."/>
            <person name="Meyerdierks A."/>
            <person name="Storesund J.E."/>
            <person name="Kallscheuer N."/>
            <person name="Luecker S."/>
            <person name="Lage O.M."/>
            <person name="Pohl T."/>
            <person name="Merkel B.J."/>
            <person name="Hornburger P."/>
            <person name="Mueller R.-W."/>
            <person name="Bruemmer F."/>
            <person name="Labrenz M."/>
            <person name="Spormann A.M."/>
            <person name="Op den Camp H."/>
            <person name="Overmann J."/>
            <person name="Amann R."/>
            <person name="Jetten M.S.M."/>
            <person name="Mascher T."/>
            <person name="Medema M.H."/>
            <person name="Devos D.P."/>
            <person name="Kaster A.-K."/>
            <person name="Ovreas L."/>
            <person name="Rohde M."/>
            <person name="Galperin M.Y."/>
            <person name="Jogler C."/>
        </authorList>
    </citation>
    <scope>NUCLEOTIDE SEQUENCE [LARGE SCALE GENOMIC DNA]</scope>
    <source>
        <strain evidence="2 3">Poly30</strain>
    </source>
</reference>
<feature type="chain" id="PRO_5021908932" description="PEGA domain protein" evidence="1">
    <location>
        <begin position="23"/>
        <end position="152"/>
    </location>
</feature>
<dbReference type="Proteomes" id="UP000320390">
    <property type="component" value="Chromosome"/>
</dbReference>
<evidence type="ECO:0000313" key="3">
    <source>
        <dbReference type="Proteomes" id="UP000320390"/>
    </source>
</evidence>
<name>A0A518EVN2_9BACT</name>
<accession>A0A518EVN2</accession>
<dbReference type="RefSeq" id="WP_145200295.1">
    <property type="nucleotide sequence ID" value="NZ_CP036434.1"/>
</dbReference>
<evidence type="ECO:0000313" key="2">
    <source>
        <dbReference type="EMBL" id="QDV08145.1"/>
    </source>
</evidence>
<organism evidence="2 3">
    <name type="scientific">Saltatorellus ferox</name>
    <dbReference type="NCBI Taxonomy" id="2528018"/>
    <lineage>
        <taxon>Bacteria</taxon>
        <taxon>Pseudomonadati</taxon>
        <taxon>Planctomycetota</taxon>
        <taxon>Planctomycetia</taxon>
        <taxon>Planctomycetia incertae sedis</taxon>
        <taxon>Saltatorellus</taxon>
    </lineage>
</organism>
<keyword evidence="1" id="KW-0732">Signal</keyword>
<dbReference type="PROSITE" id="PS51257">
    <property type="entry name" value="PROKAR_LIPOPROTEIN"/>
    <property type="match status" value="1"/>
</dbReference>
<proteinExistence type="predicted"/>
<keyword evidence="3" id="KW-1185">Reference proteome</keyword>
<dbReference type="AlphaFoldDB" id="A0A518EVN2"/>
<protein>
    <recommendedName>
        <fullName evidence="4">PEGA domain protein</fullName>
    </recommendedName>
</protein>